<dbReference type="Gene3D" id="1.10.10.1100">
    <property type="entry name" value="BFD-like [2Fe-2S]-binding domain"/>
    <property type="match status" value="1"/>
</dbReference>
<dbReference type="InterPro" id="IPR041854">
    <property type="entry name" value="BFD-like_2Fe2S-bd_dom_sf"/>
</dbReference>
<protein>
    <submittedName>
        <fullName evidence="4">NAD(P)/FAD-dependent oxidoreductase</fullName>
    </submittedName>
</protein>
<keyword evidence="5" id="KW-1185">Reference proteome</keyword>
<dbReference type="CDD" id="cd19946">
    <property type="entry name" value="GlpA-like_Fer2_BFD-like"/>
    <property type="match status" value="1"/>
</dbReference>
<dbReference type="PANTHER" id="PTHR42720:SF1">
    <property type="entry name" value="GLYCEROL 3-PHOSPHATE OXIDASE"/>
    <property type="match status" value="1"/>
</dbReference>
<dbReference type="InterPro" id="IPR052745">
    <property type="entry name" value="G3P_Oxidase/Oxidoreductase"/>
</dbReference>
<sequence length="464" mass="49152">MTDAQAEQHPSFDIAIIGAGVVGCAAFREYSMAGLRVALLERGADILSGASKANSALLHTGFDAVPGSLESALMREGYARYRAIHAKLGLPLLQTTAIVVAWTEADLAALPGIVARAHANGVDDVRQITADEVRAREPHLAPDLLGGVLVPGEAVIDAWSAPLAYAHQALAHGGTLLRGTAVTGGTRHGTGWLLQTSAGPLRAGVVVNCAGNQGDIVEAIARPSPFEIRPRKGQFVVLDKTAHALAHAIILPVPNERTKGVVISRTAFGNLLVGPTAEEQTDRDTATVEEEALATLVRQGARMIPSLAAEPVTATYAGLRPATQFKDYQIEALAEQRWVTVGGIRSTGLTGSLGIAAFLLRLYEQHFGPLPPPPEPIWTPVPNLAEALPRPWQQPGRDEIVCHCEMVTRAEIVAALEGPLPAGDLGGLKRRTRCMMGRCQGFYCTRRVLEIASPHLPGLAEAAR</sequence>
<dbReference type="Pfam" id="PF04324">
    <property type="entry name" value="Fer2_BFD"/>
    <property type="match status" value="1"/>
</dbReference>
<feature type="domain" description="FAD dependent oxidoreductase" evidence="2">
    <location>
        <begin position="13"/>
        <end position="358"/>
    </location>
</feature>
<gene>
    <name evidence="4" type="ORF">IAI61_01635</name>
</gene>
<dbReference type="Gene3D" id="3.30.9.10">
    <property type="entry name" value="D-Amino Acid Oxidase, subunit A, domain 2"/>
    <property type="match status" value="1"/>
</dbReference>
<name>A0ABS3KJU3_9PROT</name>
<proteinExistence type="predicted"/>
<dbReference type="InterPro" id="IPR007419">
    <property type="entry name" value="BFD-like_2Fe2S-bd_dom"/>
</dbReference>
<evidence type="ECO:0000259" key="2">
    <source>
        <dbReference type="Pfam" id="PF01266"/>
    </source>
</evidence>
<dbReference type="Proteomes" id="UP001518989">
    <property type="component" value="Unassembled WGS sequence"/>
</dbReference>
<accession>A0ABS3KJU3</accession>
<dbReference type="Gene3D" id="3.50.50.60">
    <property type="entry name" value="FAD/NAD(P)-binding domain"/>
    <property type="match status" value="1"/>
</dbReference>
<dbReference type="SUPFAM" id="SSF54373">
    <property type="entry name" value="FAD-linked reductases, C-terminal domain"/>
    <property type="match status" value="1"/>
</dbReference>
<evidence type="ECO:0000313" key="4">
    <source>
        <dbReference type="EMBL" id="MBO1077715.1"/>
    </source>
</evidence>
<dbReference type="RefSeq" id="WP_207415122.1">
    <property type="nucleotide sequence ID" value="NZ_CP061179.1"/>
</dbReference>
<comment type="caution">
    <text evidence="4">The sequence shown here is derived from an EMBL/GenBank/DDBJ whole genome shotgun (WGS) entry which is preliminary data.</text>
</comment>
<feature type="domain" description="BFD-like [2Fe-2S]-binding" evidence="3">
    <location>
        <begin position="400"/>
        <end position="451"/>
    </location>
</feature>
<organism evidence="4 5">
    <name type="scientific">Roseomonas haemaphysalidis</name>
    <dbReference type="NCBI Taxonomy" id="2768162"/>
    <lineage>
        <taxon>Bacteria</taxon>
        <taxon>Pseudomonadati</taxon>
        <taxon>Pseudomonadota</taxon>
        <taxon>Alphaproteobacteria</taxon>
        <taxon>Acetobacterales</taxon>
        <taxon>Roseomonadaceae</taxon>
        <taxon>Roseomonas</taxon>
    </lineage>
</organism>
<dbReference type="EMBL" id="JACTNG010000001">
    <property type="protein sequence ID" value="MBO1077715.1"/>
    <property type="molecule type" value="Genomic_DNA"/>
</dbReference>
<dbReference type="InterPro" id="IPR006076">
    <property type="entry name" value="FAD-dep_OxRdtase"/>
</dbReference>
<reference evidence="4 5" key="1">
    <citation type="submission" date="2020-09" db="EMBL/GenBank/DDBJ databases">
        <title>Roseomonas.</title>
        <authorList>
            <person name="Zhu W."/>
        </authorList>
    </citation>
    <scope>NUCLEOTIDE SEQUENCE [LARGE SCALE GENOMIC DNA]</scope>
    <source>
        <strain evidence="4 5">573</strain>
    </source>
</reference>
<evidence type="ECO:0000259" key="3">
    <source>
        <dbReference type="Pfam" id="PF04324"/>
    </source>
</evidence>
<dbReference type="InterPro" id="IPR036188">
    <property type="entry name" value="FAD/NAD-bd_sf"/>
</dbReference>
<dbReference type="SUPFAM" id="SSF51905">
    <property type="entry name" value="FAD/NAD(P)-binding domain"/>
    <property type="match status" value="1"/>
</dbReference>
<evidence type="ECO:0000313" key="5">
    <source>
        <dbReference type="Proteomes" id="UP001518989"/>
    </source>
</evidence>
<dbReference type="Pfam" id="PF01266">
    <property type="entry name" value="DAO"/>
    <property type="match status" value="1"/>
</dbReference>
<evidence type="ECO:0000256" key="1">
    <source>
        <dbReference type="ARBA" id="ARBA00023002"/>
    </source>
</evidence>
<dbReference type="PANTHER" id="PTHR42720">
    <property type="entry name" value="GLYCEROL-3-PHOSPHATE DEHYDROGENASE"/>
    <property type="match status" value="1"/>
</dbReference>
<keyword evidence="1" id="KW-0560">Oxidoreductase</keyword>